<dbReference type="Proteomes" id="UP000066042">
    <property type="component" value="Chromosome"/>
</dbReference>
<sequence>MRLNFIKMMFEIQKKFSKNKCNLVKQKIVKLKVKRNTSR</sequence>
<dbReference type="PATRIC" id="fig|55802.8.peg.2258"/>
<name>A0A0S1XEN4_THEBA</name>
<reference evidence="1 2" key="1">
    <citation type="journal article" date="2016" name="Genome Announc.">
        <title>Complete genome sequence of the hyperthermophilic and piezophilic archaeon Thermococcus barophilus Ch5, capable of growth at the expense of hydrogenogenesis from carbon monoxide and formate.</title>
        <authorList>
            <person name="Oger P."/>
            <person name="Sokolova T.G."/>
            <person name="Kozhevnikova D.A."/>
            <person name="Taranov E.A."/>
            <person name="Vannier P."/>
            <person name="Lee H.S."/>
            <person name="Kwon K.K."/>
            <person name="Kang S.G."/>
            <person name="Lee J.H."/>
            <person name="Bonch-Osmolovskaya E.A."/>
            <person name="Lebedinsky A.V."/>
        </authorList>
    </citation>
    <scope>NUCLEOTIDE SEQUENCE [LARGE SCALE GENOMIC DNA]</scope>
    <source>
        <strain evidence="2">Ch5</strain>
    </source>
</reference>
<proteinExistence type="predicted"/>
<dbReference type="AlphaFoldDB" id="A0A0S1XEN4"/>
<evidence type="ECO:0000313" key="1">
    <source>
        <dbReference type="EMBL" id="ALM76174.1"/>
    </source>
</evidence>
<protein>
    <submittedName>
        <fullName evidence="1">Uncharacterized protein</fullName>
    </submittedName>
</protein>
<gene>
    <name evidence="1" type="ORF">TBCH5v1_2278</name>
</gene>
<accession>A0A0S1XEN4</accession>
<dbReference type="EMBL" id="CP013050">
    <property type="protein sequence ID" value="ALM76174.1"/>
    <property type="molecule type" value="Genomic_DNA"/>
</dbReference>
<evidence type="ECO:0000313" key="2">
    <source>
        <dbReference type="Proteomes" id="UP000066042"/>
    </source>
</evidence>
<organism evidence="1 2">
    <name type="scientific">Thermococcus barophilus</name>
    <dbReference type="NCBI Taxonomy" id="55802"/>
    <lineage>
        <taxon>Archaea</taxon>
        <taxon>Methanobacteriati</taxon>
        <taxon>Methanobacteriota</taxon>
        <taxon>Thermococci</taxon>
        <taxon>Thermococcales</taxon>
        <taxon>Thermococcaceae</taxon>
        <taxon>Thermococcus</taxon>
    </lineage>
</organism>